<reference evidence="1" key="1">
    <citation type="journal article" date="2023" name="Genome Biol. Evol.">
        <title>Long-read-based Genome Assembly of Drosophila gunungcola Reveals Fewer Chemosensory Genes in Flower-breeding Species.</title>
        <authorList>
            <person name="Negi A."/>
            <person name="Liao B.Y."/>
            <person name="Yeh S.D."/>
        </authorList>
    </citation>
    <scope>NUCLEOTIDE SEQUENCE</scope>
    <source>
        <strain evidence="1">Sukarami</strain>
    </source>
</reference>
<dbReference type="AlphaFoldDB" id="A0A9Q0BM90"/>
<sequence>MARLWAWAPARKVPVRIPIKSRRKMLILRRIRWM</sequence>
<comment type="caution">
    <text evidence="1">The sequence shown here is derived from an EMBL/GenBank/DDBJ whole genome shotgun (WGS) entry which is preliminary data.</text>
</comment>
<protein>
    <submittedName>
        <fullName evidence="1">Uncharacterized protein</fullName>
    </submittedName>
</protein>
<gene>
    <name evidence="1" type="ORF">M5D96_009487</name>
</gene>
<proteinExistence type="predicted"/>
<evidence type="ECO:0000313" key="1">
    <source>
        <dbReference type="EMBL" id="KAI8037682.1"/>
    </source>
</evidence>
<organism evidence="1 2">
    <name type="scientific">Drosophila gunungcola</name>
    <name type="common">fruit fly</name>
    <dbReference type="NCBI Taxonomy" id="103775"/>
    <lineage>
        <taxon>Eukaryota</taxon>
        <taxon>Metazoa</taxon>
        <taxon>Ecdysozoa</taxon>
        <taxon>Arthropoda</taxon>
        <taxon>Hexapoda</taxon>
        <taxon>Insecta</taxon>
        <taxon>Pterygota</taxon>
        <taxon>Neoptera</taxon>
        <taxon>Endopterygota</taxon>
        <taxon>Diptera</taxon>
        <taxon>Brachycera</taxon>
        <taxon>Muscomorpha</taxon>
        <taxon>Ephydroidea</taxon>
        <taxon>Drosophilidae</taxon>
        <taxon>Drosophila</taxon>
        <taxon>Sophophora</taxon>
    </lineage>
</organism>
<name>A0A9Q0BM90_9MUSC</name>
<dbReference type="Proteomes" id="UP001059596">
    <property type="component" value="Unassembled WGS sequence"/>
</dbReference>
<dbReference type="EMBL" id="JAMKOV010000011">
    <property type="protein sequence ID" value="KAI8037682.1"/>
    <property type="molecule type" value="Genomic_DNA"/>
</dbReference>
<accession>A0A9Q0BM90</accession>
<keyword evidence="2" id="KW-1185">Reference proteome</keyword>
<evidence type="ECO:0000313" key="2">
    <source>
        <dbReference type="Proteomes" id="UP001059596"/>
    </source>
</evidence>